<protein>
    <submittedName>
        <fullName evidence="2">Alpha/beta hydrolase</fullName>
    </submittedName>
</protein>
<proteinExistence type="predicted"/>
<dbReference type="Pfam" id="PF12146">
    <property type="entry name" value="Hydrolase_4"/>
    <property type="match status" value="1"/>
</dbReference>
<dbReference type="SUPFAM" id="SSF53474">
    <property type="entry name" value="alpha/beta-Hydrolases"/>
    <property type="match status" value="1"/>
</dbReference>
<name>A0ABW6AP80_9BACT</name>
<accession>A0ABW6AP80</accession>
<keyword evidence="3" id="KW-1185">Reference proteome</keyword>
<keyword evidence="2" id="KW-0378">Hydrolase</keyword>
<gene>
    <name evidence="2" type="ORF">ACFS25_25065</name>
</gene>
<dbReference type="PANTHER" id="PTHR43265:SF1">
    <property type="entry name" value="ESTERASE ESTD"/>
    <property type="match status" value="1"/>
</dbReference>
<dbReference type="RefSeq" id="WP_381506515.1">
    <property type="nucleotide sequence ID" value="NZ_JBHUOM010000023.1"/>
</dbReference>
<dbReference type="Proteomes" id="UP001597512">
    <property type="component" value="Unassembled WGS sequence"/>
</dbReference>
<dbReference type="PANTHER" id="PTHR43265">
    <property type="entry name" value="ESTERASE ESTD"/>
    <property type="match status" value="1"/>
</dbReference>
<comment type="caution">
    <text evidence="2">The sequence shown here is derived from an EMBL/GenBank/DDBJ whole genome shotgun (WGS) entry which is preliminary data.</text>
</comment>
<dbReference type="InterPro" id="IPR022742">
    <property type="entry name" value="Hydrolase_4"/>
</dbReference>
<sequence>MRFVLVVLLLILRGSGLAQTQRSVSFSNGHDVLAGTLTLPHGSGLHPAVILVLGSGSINRDGQVGKLKPFLAMATELAKKGFIVLRYDNRSKGVSQGKPIDESTTTDLATDVQAAFTFLKNQEQVNPRRIGLIGHSEGSTIAAIAASRIPAVKCLLALNAPALPGFDDILLTTEQRLRKAGTSDKATGSYLTNMRLYLGRPATTSIEKRKVAARNIVQFEINHLPVHQRAKVTKEDIESAVDHQLHEVLTKWEQHYLNLNPAIYYQKLSCPIRLLFSESELEGLLSKRLSIFKEVFNDPKQAYLIRLVKNADHDLITTDQRTKVVSSAFLKLVVEESSKSI</sequence>
<dbReference type="GO" id="GO:0016787">
    <property type="term" value="F:hydrolase activity"/>
    <property type="evidence" value="ECO:0007669"/>
    <property type="project" value="UniProtKB-KW"/>
</dbReference>
<evidence type="ECO:0000313" key="2">
    <source>
        <dbReference type="EMBL" id="MFD2937076.1"/>
    </source>
</evidence>
<evidence type="ECO:0000313" key="3">
    <source>
        <dbReference type="Proteomes" id="UP001597512"/>
    </source>
</evidence>
<dbReference type="InterPro" id="IPR029058">
    <property type="entry name" value="AB_hydrolase_fold"/>
</dbReference>
<dbReference type="EMBL" id="JBHUOM010000023">
    <property type="protein sequence ID" value="MFD2937076.1"/>
    <property type="molecule type" value="Genomic_DNA"/>
</dbReference>
<reference evidence="3" key="1">
    <citation type="journal article" date="2019" name="Int. J. Syst. Evol. Microbiol.">
        <title>The Global Catalogue of Microorganisms (GCM) 10K type strain sequencing project: providing services to taxonomists for standard genome sequencing and annotation.</title>
        <authorList>
            <consortium name="The Broad Institute Genomics Platform"/>
            <consortium name="The Broad Institute Genome Sequencing Center for Infectious Disease"/>
            <person name="Wu L."/>
            <person name="Ma J."/>
        </authorList>
    </citation>
    <scope>NUCLEOTIDE SEQUENCE [LARGE SCALE GENOMIC DNA]</scope>
    <source>
        <strain evidence="3">KCTC 52490</strain>
    </source>
</reference>
<dbReference type="InterPro" id="IPR053145">
    <property type="entry name" value="AB_hydrolase_Est10"/>
</dbReference>
<feature type="domain" description="Serine aminopeptidase S33" evidence="1">
    <location>
        <begin position="71"/>
        <end position="164"/>
    </location>
</feature>
<evidence type="ECO:0000259" key="1">
    <source>
        <dbReference type="Pfam" id="PF12146"/>
    </source>
</evidence>
<dbReference type="Gene3D" id="3.40.50.1820">
    <property type="entry name" value="alpha/beta hydrolase"/>
    <property type="match status" value="1"/>
</dbReference>
<organism evidence="2 3">
    <name type="scientific">Spirosoma flavum</name>
    <dbReference type="NCBI Taxonomy" id="2048557"/>
    <lineage>
        <taxon>Bacteria</taxon>
        <taxon>Pseudomonadati</taxon>
        <taxon>Bacteroidota</taxon>
        <taxon>Cytophagia</taxon>
        <taxon>Cytophagales</taxon>
        <taxon>Cytophagaceae</taxon>
        <taxon>Spirosoma</taxon>
    </lineage>
</organism>